<accession>A0A4C1YX67</accession>
<dbReference type="EMBL" id="BGZK01001419">
    <property type="protein sequence ID" value="GBP79563.1"/>
    <property type="molecule type" value="Genomic_DNA"/>
</dbReference>
<reference evidence="1 2" key="1">
    <citation type="journal article" date="2019" name="Commun. Biol.">
        <title>The bagworm genome reveals a unique fibroin gene that provides high tensile strength.</title>
        <authorList>
            <person name="Kono N."/>
            <person name="Nakamura H."/>
            <person name="Ohtoshi R."/>
            <person name="Tomita M."/>
            <person name="Numata K."/>
            <person name="Arakawa K."/>
        </authorList>
    </citation>
    <scope>NUCLEOTIDE SEQUENCE [LARGE SCALE GENOMIC DNA]</scope>
</reference>
<evidence type="ECO:0000313" key="1">
    <source>
        <dbReference type="EMBL" id="GBP79563.1"/>
    </source>
</evidence>
<sequence length="105" mass="11855">MRACLKIAPVKLYGLEGSPKVHALLDEDSTVTLTYEQIANEIGTERGLETLHIHFDIKFLGVAPRKPSHDPEKKALALLDGNSMRLPSRHFGTYLLWKSRNKMMP</sequence>
<gene>
    <name evidence="1" type="ORF">EVAR_52021_1</name>
</gene>
<proteinExistence type="predicted"/>
<protein>
    <submittedName>
        <fullName evidence="1">Uncharacterized protein</fullName>
    </submittedName>
</protein>
<name>A0A4C1YX67_EUMVA</name>
<evidence type="ECO:0000313" key="2">
    <source>
        <dbReference type="Proteomes" id="UP000299102"/>
    </source>
</evidence>
<comment type="caution">
    <text evidence="1">The sequence shown here is derived from an EMBL/GenBank/DDBJ whole genome shotgun (WGS) entry which is preliminary data.</text>
</comment>
<organism evidence="1 2">
    <name type="scientific">Eumeta variegata</name>
    <name type="common">Bagworm moth</name>
    <name type="synonym">Eumeta japonica</name>
    <dbReference type="NCBI Taxonomy" id="151549"/>
    <lineage>
        <taxon>Eukaryota</taxon>
        <taxon>Metazoa</taxon>
        <taxon>Ecdysozoa</taxon>
        <taxon>Arthropoda</taxon>
        <taxon>Hexapoda</taxon>
        <taxon>Insecta</taxon>
        <taxon>Pterygota</taxon>
        <taxon>Neoptera</taxon>
        <taxon>Endopterygota</taxon>
        <taxon>Lepidoptera</taxon>
        <taxon>Glossata</taxon>
        <taxon>Ditrysia</taxon>
        <taxon>Tineoidea</taxon>
        <taxon>Psychidae</taxon>
        <taxon>Oiketicinae</taxon>
        <taxon>Eumeta</taxon>
    </lineage>
</organism>
<dbReference type="AlphaFoldDB" id="A0A4C1YX67"/>
<dbReference type="OrthoDB" id="10055784at2759"/>
<dbReference type="Proteomes" id="UP000299102">
    <property type="component" value="Unassembled WGS sequence"/>
</dbReference>
<keyword evidence="2" id="KW-1185">Reference proteome</keyword>